<evidence type="ECO:0000256" key="3">
    <source>
        <dbReference type="ARBA" id="ARBA00022692"/>
    </source>
</evidence>
<evidence type="ECO:0000256" key="4">
    <source>
        <dbReference type="ARBA" id="ARBA00022989"/>
    </source>
</evidence>
<accession>D0WIQ3</accession>
<dbReference type="PANTHER" id="PTHR42948">
    <property type="entry name" value="TRANSPORTER"/>
    <property type="match status" value="1"/>
</dbReference>
<dbReference type="SUPFAM" id="SSF161070">
    <property type="entry name" value="SNF-like"/>
    <property type="match status" value="1"/>
</dbReference>
<keyword evidence="8" id="KW-1185">Reference proteome</keyword>
<dbReference type="NCBIfam" id="NF037979">
    <property type="entry name" value="Na_transp"/>
    <property type="match status" value="1"/>
</dbReference>
<dbReference type="EMBL" id="ACUX02000017">
    <property type="protein sequence ID" value="EEZ60652.1"/>
    <property type="molecule type" value="Genomic_DNA"/>
</dbReference>
<dbReference type="Proteomes" id="UP000006001">
    <property type="component" value="Unassembled WGS sequence"/>
</dbReference>
<protein>
    <submittedName>
        <fullName evidence="7">Tat pathway signal sequence domain protein</fullName>
    </submittedName>
</protein>
<organism evidence="7 8">
    <name type="scientific">Slackia exigua (strain ATCC 700122 / DSM 15923 / CIP 105133 / JCM 11022 / KCTC 5966 / S-7)</name>
    <dbReference type="NCBI Taxonomy" id="649764"/>
    <lineage>
        <taxon>Bacteria</taxon>
        <taxon>Bacillati</taxon>
        <taxon>Actinomycetota</taxon>
        <taxon>Coriobacteriia</taxon>
        <taxon>Eggerthellales</taxon>
        <taxon>Eggerthellaceae</taxon>
        <taxon>Slackia</taxon>
    </lineage>
</organism>
<evidence type="ECO:0000256" key="6">
    <source>
        <dbReference type="SAM" id="Phobius"/>
    </source>
</evidence>
<feature type="transmembrane region" description="Helical" evidence="6">
    <location>
        <begin position="319"/>
        <end position="344"/>
    </location>
</feature>
<dbReference type="PANTHER" id="PTHR42948:SF1">
    <property type="entry name" value="TRANSPORTER"/>
    <property type="match status" value="1"/>
</dbReference>
<dbReference type="AlphaFoldDB" id="D0WIQ3"/>
<feature type="transmembrane region" description="Helical" evidence="6">
    <location>
        <begin position="275"/>
        <end position="299"/>
    </location>
</feature>
<dbReference type="InterPro" id="IPR037272">
    <property type="entry name" value="SNS_sf"/>
</dbReference>
<keyword evidence="2" id="KW-0813">Transport</keyword>
<proteinExistence type="predicted"/>
<dbReference type="HOGENOM" id="CLU_006855_3_0_11"/>
<feature type="transmembrane region" description="Helical" evidence="6">
    <location>
        <begin position="160"/>
        <end position="178"/>
    </location>
</feature>
<feature type="transmembrane region" description="Helical" evidence="6">
    <location>
        <begin position="190"/>
        <end position="218"/>
    </location>
</feature>
<dbReference type="Pfam" id="PF00209">
    <property type="entry name" value="SNF"/>
    <property type="match status" value="2"/>
</dbReference>
<sequence>MRDDGPANDKKGTIVEAREKFGSRLGFILISAGCAIGLGNVWRFPSITGQYGGAAFIILYLLFLVAFVLPILVMEFAVGRASQKSIARSFDALEPTGSRWHFYKWIGFAGNYILMMFYTTVAGWMLSYVFKSAAGSFRGADADAVGGVFGAMLANPFEQIFWMIVVVVLGLACTFAGLRKGVERITKVMMGALFVMLVALCIRAVTLDGAGAGLEFYLMPDFGKLFAGGAAGFGQAVYAAMGQAFFTMSVGIGAMTVFGSYIGKEHGLTGEALRVAGLDTAVAFMAGLIIFPACFAFGVQPDSGPGLVFVTLPSVFNQMWGGQIWGALFFVFMSFAALSTVIAVFENLMSFTMDQWGISRRRAVVINGIGIAALSLPCALGFNVWSGLEVPGIGNIQAVEDFIVSNNILPLGSLVFLLFCVSKNGWGWENFLAEADAGDGPRFPRWTRTYMRAVLPALIIVVLIMGYVPIVSSWLGLA</sequence>
<dbReference type="PRINTS" id="PR00176">
    <property type="entry name" value="NANEUSMPORT"/>
</dbReference>
<dbReference type="InterPro" id="IPR047218">
    <property type="entry name" value="YocR/YhdH-like"/>
</dbReference>
<dbReference type="eggNOG" id="COG0733">
    <property type="taxonomic scope" value="Bacteria"/>
</dbReference>
<dbReference type="InterPro" id="IPR000175">
    <property type="entry name" value="Na/ntran_symport"/>
</dbReference>
<feature type="transmembrane region" description="Helical" evidence="6">
    <location>
        <begin position="364"/>
        <end position="382"/>
    </location>
</feature>
<comment type="subcellular location">
    <subcellularLocation>
        <location evidence="1">Membrane</location>
        <topology evidence="1">Multi-pass membrane protein</topology>
    </subcellularLocation>
</comment>
<evidence type="ECO:0000313" key="8">
    <source>
        <dbReference type="Proteomes" id="UP000006001"/>
    </source>
</evidence>
<feature type="transmembrane region" description="Helical" evidence="6">
    <location>
        <begin position="238"/>
        <end position="263"/>
    </location>
</feature>
<keyword evidence="4 6" id="KW-1133">Transmembrane helix</keyword>
<keyword evidence="5 6" id="KW-0472">Membrane</keyword>
<feature type="transmembrane region" description="Helical" evidence="6">
    <location>
        <begin position="21"/>
        <end position="42"/>
    </location>
</feature>
<reference evidence="7" key="1">
    <citation type="submission" date="2009-10" db="EMBL/GenBank/DDBJ databases">
        <authorList>
            <person name="Weinstock G."/>
            <person name="Sodergren E."/>
            <person name="Clifton S."/>
            <person name="Fulton L."/>
            <person name="Fulton B."/>
            <person name="Courtney L."/>
            <person name="Fronick C."/>
            <person name="Harrison M."/>
            <person name="Strong C."/>
            <person name="Farmer C."/>
            <person name="Delahaunty K."/>
            <person name="Markovic C."/>
            <person name="Hall O."/>
            <person name="Minx P."/>
            <person name="Tomlinson C."/>
            <person name="Mitreva M."/>
            <person name="Nelson J."/>
            <person name="Hou S."/>
            <person name="Wollam A."/>
            <person name="Pepin K.H."/>
            <person name="Johnson M."/>
            <person name="Bhonagiri V."/>
            <person name="Nash W.E."/>
            <person name="Warren W."/>
            <person name="Chinwalla A."/>
            <person name="Mardis E.R."/>
            <person name="Wilson R.K."/>
        </authorList>
    </citation>
    <scope>NUCLEOTIDE SEQUENCE [LARGE SCALE GENOMIC DNA]</scope>
    <source>
        <strain evidence="7">ATCC 700122</strain>
    </source>
</reference>
<feature type="transmembrane region" description="Helical" evidence="6">
    <location>
        <begin position="453"/>
        <end position="475"/>
    </location>
</feature>
<gene>
    <name evidence="7" type="ORF">HMPREF0762_01728</name>
</gene>
<evidence type="ECO:0000313" key="7">
    <source>
        <dbReference type="EMBL" id="EEZ60652.1"/>
    </source>
</evidence>
<feature type="transmembrane region" description="Helical" evidence="6">
    <location>
        <begin position="54"/>
        <end position="78"/>
    </location>
</feature>
<comment type="caution">
    <text evidence="7">The sequence shown here is derived from an EMBL/GenBank/DDBJ whole genome shotgun (WGS) entry which is preliminary data.</text>
</comment>
<name>D0WIQ3_SLAES</name>
<dbReference type="STRING" id="649764.HMPREF0762_01728"/>
<feature type="transmembrane region" description="Helical" evidence="6">
    <location>
        <begin position="402"/>
        <end position="421"/>
    </location>
</feature>
<evidence type="ECO:0000256" key="5">
    <source>
        <dbReference type="ARBA" id="ARBA00023136"/>
    </source>
</evidence>
<evidence type="ECO:0000256" key="2">
    <source>
        <dbReference type="ARBA" id="ARBA00022448"/>
    </source>
</evidence>
<feature type="transmembrane region" description="Helical" evidence="6">
    <location>
        <begin position="109"/>
        <end position="130"/>
    </location>
</feature>
<evidence type="ECO:0000256" key="1">
    <source>
        <dbReference type="ARBA" id="ARBA00004141"/>
    </source>
</evidence>
<dbReference type="CDD" id="cd10336">
    <property type="entry name" value="SLC6sbd_Tyt1-Like"/>
    <property type="match status" value="1"/>
</dbReference>
<dbReference type="PROSITE" id="PS50267">
    <property type="entry name" value="NA_NEUROTRAN_SYMP_3"/>
    <property type="match status" value="1"/>
</dbReference>
<dbReference type="GO" id="GO:0016020">
    <property type="term" value="C:membrane"/>
    <property type="evidence" value="ECO:0007669"/>
    <property type="project" value="UniProtKB-SubCell"/>
</dbReference>
<keyword evidence="3 6" id="KW-0812">Transmembrane</keyword>